<reference evidence="2 3" key="1">
    <citation type="submission" date="2016-10" db="EMBL/GenBank/DDBJ databases">
        <title>Silvanigrella aquatica sp. nov., isolated from a freshwater lake located in the Black Forest, Germany, description of Silvanigrellaceae fam. nov., Silvanigrellales ord. nov., reclassification of the order Bdellovibrionales in the class Oligoflexia, reclassification of the families Bacteriovoracaceae and Halobacteriovoraceae in the new order Bacteriovoracales ord. nov., and reclassification of the family Pseudobacteriovoracaceae in the order Oligoflexiales.</title>
        <authorList>
            <person name="Hahn M.W."/>
            <person name="Schmidt J."/>
            <person name="Koll U."/>
            <person name="Rohde M."/>
            <person name="Verbag S."/>
            <person name="Pitt A."/>
            <person name="Nakai R."/>
            <person name="Naganuma T."/>
            <person name="Lang E."/>
        </authorList>
    </citation>
    <scope>NUCLEOTIDE SEQUENCE [LARGE SCALE GENOMIC DNA]</scope>
    <source>
        <strain evidence="2 3">MWH-Nonnen-W8red</strain>
    </source>
</reference>
<keyword evidence="1" id="KW-0812">Transmembrane</keyword>
<feature type="transmembrane region" description="Helical" evidence="1">
    <location>
        <begin position="188"/>
        <end position="221"/>
    </location>
</feature>
<organism evidence="2 3">
    <name type="scientific">Silvanigrella aquatica</name>
    <dbReference type="NCBI Taxonomy" id="1915309"/>
    <lineage>
        <taxon>Bacteria</taxon>
        <taxon>Pseudomonadati</taxon>
        <taxon>Bdellovibrionota</taxon>
        <taxon>Oligoflexia</taxon>
        <taxon>Silvanigrellales</taxon>
        <taxon>Silvanigrellaceae</taxon>
        <taxon>Silvanigrella</taxon>
    </lineage>
</organism>
<gene>
    <name evidence="2" type="ORF">AXG55_02030</name>
</gene>
<keyword evidence="3" id="KW-1185">Reference proteome</keyword>
<keyword evidence="1" id="KW-1133">Transmembrane helix</keyword>
<dbReference type="EMBL" id="CP017834">
    <property type="protein sequence ID" value="APJ02766.1"/>
    <property type="molecule type" value="Genomic_DNA"/>
</dbReference>
<feature type="transmembrane region" description="Helical" evidence="1">
    <location>
        <begin position="227"/>
        <end position="246"/>
    </location>
</feature>
<name>A0A1L4CXU9_9BACT</name>
<evidence type="ECO:0008006" key="4">
    <source>
        <dbReference type="Google" id="ProtNLM"/>
    </source>
</evidence>
<sequence length="258" mass="30709">MSIKILFKTLYYNFKTELSYKFDFISDFILTLSYYTFILYLFKIIFSYNNSFDFWRIEDFYISFLVFLSMNFILEATSDSLNDFFDKLFQGKIDSYLCKPIKFYFLIFISFMMPTKILIAIIFNIYMFFYLYFNNYFNSFKNLILFLVSIIIVNIINILFTFIIHSLTLLSDKNLSVGVIQYNIMQLCFVPPTVFSISTLTTLVIILPTIVSSAIPVLILIYSKYYFLYLLLIPLIIMTLISIIIIKKFMNFVRYFGG</sequence>
<evidence type="ECO:0000313" key="3">
    <source>
        <dbReference type="Proteomes" id="UP000184731"/>
    </source>
</evidence>
<feature type="transmembrane region" description="Helical" evidence="1">
    <location>
        <begin position="143"/>
        <end position="167"/>
    </location>
</feature>
<dbReference type="OrthoDB" id="7922511at2"/>
<feature type="transmembrane region" description="Helical" evidence="1">
    <location>
        <begin position="103"/>
        <end position="131"/>
    </location>
</feature>
<keyword evidence="1" id="KW-0472">Membrane</keyword>
<evidence type="ECO:0000256" key="1">
    <source>
        <dbReference type="SAM" id="Phobius"/>
    </source>
</evidence>
<proteinExistence type="predicted"/>
<accession>A0A1L4CXU9</accession>
<dbReference type="Pfam" id="PF06182">
    <property type="entry name" value="ABC2_membrane_6"/>
    <property type="match status" value="1"/>
</dbReference>
<feature type="transmembrane region" description="Helical" evidence="1">
    <location>
        <begin position="28"/>
        <end position="48"/>
    </location>
</feature>
<protein>
    <recommendedName>
        <fullName evidence="4">ABC-2 type transporter domain-containing protein</fullName>
    </recommendedName>
</protein>
<evidence type="ECO:0000313" key="2">
    <source>
        <dbReference type="EMBL" id="APJ02766.1"/>
    </source>
</evidence>
<dbReference type="KEGG" id="saqi:AXG55_02030"/>
<dbReference type="AlphaFoldDB" id="A0A1L4CXU9"/>
<dbReference type="Proteomes" id="UP000184731">
    <property type="component" value="Chromosome"/>
</dbReference>
<dbReference type="InterPro" id="IPR010390">
    <property type="entry name" value="ABC-2_transporter-like"/>
</dbReference>
<dbReference type="RefSeq" id="WP_148696475.1">
    <property type="nucleotide sequence ID" value="NZ_CP017834.1"/>
</dbReference>
<feature type="transmembrane region" description="Helical" evidence="1">
    <location>
        <begin position="60"/>
        <end position="82"/>
    </location>
</feature>
<dbReference type="STRING" id="1915309.AXG55_02030"/>